<evidence type="ECO:0000256" key="8">
    <source>
        <dbReference type="ARBA" id="ARBA00023136"/>
    </source>
</evidence>
<feature type="transmembrane region" description="Helical" evidence="10">
    <location>
        <begin position="71"/>
        <end position="92"/>
    </location>
</feature>
<reference evidence="11 12" key="1">
    <citation type="submission" date="2019-06" db="EMBL/GenBank/DDBJ databases">
        <title>Sequencing the genomes of 1000 actinobacteria strains.</title>
        <authorList>
            <person name="Klenk H.-P."/>
        </authorList>
    </citation>
    <scope>NUCLEOTIDE SEQUENCE [LARGE SCALE GENOMIC DNA]</scope>
    <source>
        <strain evidence="11 12">DSM 24683</strain>
    </source>
</reference>
<proteinExistence type="inferred from homology"/>
<evidence type="ECO:0000256" key="3">
    <source>
        <dbReference type="ARBA" id="ARBA00022448"/>
    </source>
</evidence>
<dbReference type="InterPro" id="IPR037673">
    <property type="entry name" value="MSC/AndL"/>
</dbReference>
<evidence type="ECO:0000256" key="9">
    <source>
        <dbReference type="ARBA" id="ARBA00023303"/>
    </source>
</evidence>
<dbReference type="PANTHER" id="PTHR30266">
    <property type="entry name" value="MECHANOSENSITIVE CHANNEL MSCL"/>
    <property type="match status" value="1"/>
</dbReference>
<dbReference type="PROSITE" id="PS01327">
    <property type="entry name" value="MSCL"/>
    <property type="match status" value="1"/>
</dbReference>
<keyword evidence="6 10" id="KW-1133">Transmembrane helix</keyword>
<dbReference type="Pfam" id="PF01741">
    <property type="entry name" value="MscL"/>
    <property type="match status" value="1"/>
</dbReference>
<evidence type="ECO:0000313" key="11">
    <source>
        <dbReference type="EMBL" id="TWD79093.1"/>
    </source>
</evidence>
<sequence length="136" mass="14568">MLKGFKEFLMRGNVLDLAIAVVIGTAFATVVKTVVDNLVSPLVASIGGTNVNGLAFHIVKGNDKSLVDVGAIINAFIVFFLTAAVVYFVLVVPMKKIQERRAAAAGTTAEEDEPEPLTVDQQLLTEIRDALAARQR</sequence>
<dbReference type="NCBIfam" id="TIGR00220">
    <property type="entry name" value="mscL"/>
    <property type="match status" value="1"/>
</dbReference>
<dbReference type="EMBL" id="VIVK01000001">
    <property type="protein sequence ID" value="TWD79093.1"/>
    <property type="molecule type" value="Genomic_DNA"/>
</dbReference>
<evidence type="ECO:0000256" key="2">
    <source>
        <dbReference type="ARBA" id="ARBA00007254"/>
    </source>
</evidence>
<organism evidence="11 12">
    <name type="scientific">Kribbella amoyensis</name>
    <dbReference type="NCBI Taxonomy" id="996641"/>
    <lineage>
        <taxon>Bacteria</taxon>
        <taxon>Bacillati</taxon>
        <taxon>Actinomycetota</taxon>
        <taxon>Actinomycetes</taxon>
        <taxon>Propionibacteriales</taxon>
        <taxon>Kribbellaceae</taxon>
        <taxon>Kribbella</taxon>
    </lineage>
</organism>
<dbReference type="InterPro" id="IPR001185">
    <property type="entry name" value="MS_channel"/>
</dbReference>
<name>A0A561BJQ7_9ACTN</name>
<dbReference type="HAMAP" id="MF_00115">
    <property type="entry name" value="MscL"/>
    <property type="match status" value="1"/>
</dbReference>
<comment type="subunit">
    <text evidence="10">Homopentamer.</text>
</comment>
<comment type="similarity">
    <text evidence="2 10">Belongs to the MscL family.</text>
</comment>
<protein>
    <recommendedName>
        <fullName evidence="10">Large-conductance mechanosensitive channel</fullName>
    </recommendedName>
</protein>
<keyword evidence="7 10" id="KW-0406">Ion transport</keyword>
<dbReference type="GO" id="GO:0005886">
    <property type="term" value="C:plasma membrane"/>
    <property type="evidence" value="ECO:0007669"/>
    <property type="project" value="UniProtKB-SubCell"/>
</dbReference>
<dbReference type="GO" id="GO:0008381">
    <property type="term" value="F:mechanosensitive monoatomic ion channel activity"/>
    <property type="evidence" value="ECO:0007669"/>
    <property type="project" value="UniProtKB-UniRule"/>
</dbReference>
<evidence type="ECO:0000256" key="6">
    <source>
        <dbReference type="ARBA" id="ARBA00022989"/>
    </source>
</evidence>
<keyword evidence="9 10" id="KW-0407">Ion channel</keyword>
<accession>A0A561BJQ7</accession>
<comment type="subcellular location">
    <subcellularLocation>
        <location evidence="1 10">Cell membrane</location>
        <topology evidence="1 10">Multi-pass membrane protein</topology>
    </subcellularLocation>
</comment>
<dbReference type="Proteomes" id="UP000318380">
    <property type="component" value="Unassembled WGS sequence"/>
</dbReference>
<evidence type="ECO:0000256" key="7">
    <source>
        <dbReference type="ARBA" id="ARBA00023065"/>
    </source>
</evidence>
<dbReference type="SUPFAM" id="SSF81330">
    <property type="entry name" value="Gated mechanosensitive channel"/>
    <property type="match status" value="1"/>
</dbReference>
<comment type="function">
    <text evidence="10">Channel that opens in response to stretch forces in the membrane lipid bilayer. May participate in the regulation of osmotic pressure changes within the cell.</text>
</comment>
<evidence type="ECO:0000256" key="4">
    <source>
        <dbReference type="ARBA" id="ARBA00022475"/>
    </source>
</evidence>
<dbReference type="PANTHER" id="PTHR30266:SF2">
    <property type="entry name" value="LARGE-CONDUCTANCE MECHANOSENSITIVE CHANNEL"/>
    <property type="match status" value="1"/>
</dbReference>
<gene>
    <name evidence="10" type="primary">mscL</name>
    <name evidence="11" type="ORF">FB561_0146</name>
</gene>
<keyword evidence="5 10" id="KW-0812">Transmembrane</keyword>
<dbReference type="Gene3D" id="1.10.1200.120">
    <property type="entry name" value="Large-conductance mechanosensitive channel, MscL, domain 1"/>
    <property type="match status" value="1"/>
</dbReference>
<evidence type="ECO:0000256" key="1">
    <source>
        <dbReference type="ARBA" id="ARBA00004651"/>
    </source>
</evidence>
<keyword evidence="4 10" id="KW-1003">Cell membrane</keyword>
<evidence type="ECO:0000256" key="10">
    <source>
        <dbReference type="HAMAP-Rule" id="MF_00115"/>
    </source>
</evidence>
<keyword evidence="12" id="KW-1185">Reference proteome</keyword>
<feature type="transmembrane region" description="Helical" evidence="10">
    <location>
        <begin position="12"/>
        <end position="31"/>
    </location>
</feature>
<keyword evidence="3 10" id="KW-0813">Transport</keyword>
<dbReference type="AlphaFoldDB" id="A0A561BJQ7"/>
<dbReference type="InterPro" id="IPR019823">
    <property type="entry name" value="Mechanosensitive_channel_CS"/>
</dbReference>
<dbReference type="InterPro" id="IPR036019">
    <property type="entry name" value="MscL_channel"/>
</dbReference>
<keyword evidence="8 10" id="KW-0472">Membrane</keyword>
<evidence type="ECO:0000313" key="12">
    <source>
        <dbReference type="Proteomes" id="UP000318380"/>
    </source>
</evidence>
<comment type="caution">
    <text evidence="11">The sequence shown here is derived from an EMBL/GenBank/DDBJ whole genome shotgun (WGS) entry which is preliminary data.</text>
</comment>
<dbReference type="OrthoDB" id="9810350at2"/>
<evidence type="ECO:0000256" key="5">
    <source>
        <dbReference type="ARBA" id="ARBA00022692"/>
    </source>
</evidence>